<accession>A0AAV7NU23</accession>
<dbReference type="AlphaFoldDB" id="A0AAV7NU23"/>
<gene>
    <name evidence="1" type="ORF">NDU88_007788</name>
</gene>
<dbReference type="Proteomes" id="UP001066276">
    <property type="component" value="Chromosome 8"/>
</dbReference>
<reference evidence="1" key="1">
    <citation type="journal article" date="2022" name="bioRxiv">
        <title>Sequencing and chromosome-scale assembly of the giantPleurodeles waltlgenome.</title>
        <authorList>
            <person name="Brown T."/>
            <person name="Elewa A."/>
            <person name="Iarovenko S."/>
            <person name="Subramanian E."/>
            <person name="Araus A.J."/>
            <person name="Petzold A."/>
            <person name="Susuki M."/>
            <person name="Suzuki K.-i.T."/>
            <person name="Hayashi T."/>
            <person name="Toyoda A."/>
            <person name="Oliveira C."/>
            <person name="Osipova E."/>
            <person name="Leigh N.D."/>
            <person name="Simon A."/>
            <person name="Yun M.H."/>
        </authorList>
    </citation>
    <scope>NUCLEOTIDE SEQUENCE</scope>
    <source>
        <strain evidence="1">20211129_DDA</strain>
        <tissue evidence="1">Liver</tissue>
    </source>
</reference>
<evidence type="ECO:0000313" key="1">
    <source>
        <dbReference type="EMBL" id="KAJ1119603.1"/>
    </source>
</evidence>
<name>A0AAV7NU23_PLEWA</name>
<keyword evidence="2" id="KW-1185">Reference proteome</keyword>
<proteinExistence type="predicted"/>
<organism evidence="1 2">
    <name type="scientific">Pleurodeles waltl</name>
    <name type="common">Iberian ribbed newt</name>
    <dbReference type="NCBI Taxonomy" id="8319"/>
    <lineage>
        <taxon>Eukaryota</taxon>
        <taxon>Metazoa</taxon>
        <taxon>Chordata</taxon>
        <taxon>Craniata</taxon>
        <taxon>Vertebrata</taxon>
        <taxon>Euteleostomi</taxon>
        <taxon>Amphibia</taxon>
        <taxon>Batrachia</taxon>
        <taxon>Caudata</taxon>
        <taxon>Salamandroidea</taxon>
        <taxon>Salamandridae</taxon>
        <taxon>Pleurodelinae</taxon>
        <taxon>Pleurodeles</taxon>
    </lineage>
</organism>
<evidence type="ECO:0000313" key="2">
    <source>
        <dbReference type="Proteomes" id="UP001066276"/>
    </source>
</evidence>
<protein>
    <submittedName>
        <fullName evidence="1">Uncharacterized protein</fullName>
    </submittedName>
</protein>
<comment type="caution">
    <text evidence="1">The sequence shown here is derived from an EMBL/GenBank/DDBJ whole genome shotgun (WGS) entry which is preliminary data.</text>
</comment>
<dbReference type="EMBL" id="JANPWB010000012">
    <property type="protein sequence ID" value="KAJ1119603.1"/>
    <property type="molecule type" value="Genomic_DNA"/>
</dbReference>
<sequence length="90" mass="9724">MTPGPTRLVRESILDDCASETRASQKKRFLPVLAASSNISDSARLSLLRDAVPEGTPEQKGLVLLELYSIAEAGSCAPIEKEYILATYSL</sequence>